<comment type="caution">
    <text evidence="1">The sequence shown here is derived from an EMBL/GenBank/DDBJ whole genome shotgun (WGS) entry which is preliminary data.</text>
</comment>
<dbReference type="AlphaFoldDB" id="A0A932CN56"/>
<dbReference type="Proteomes" id="UP000769766">
    <property type="component" value="Unassembled WGS sequence"/>
</dbReference>
<evidence type="ECO:0000313" key="2">
    <source>
        <dbReference type="Proteomes" id="UP000769766"/>
    </source>
</evidence>
<sequence>MEMIDQFRELASVSKTLEAEQKDFLREILQLLGDLFAEEEDEERCRRLELIKLTLEDPDKVLDICNYLDLVCMPRN</sequence>
<proteinExistence type="predicted"/>
<reference evidence="1" key="1">
    <citation type="submission" date="2020-07" db="EMBL/GenBank/DDBJ databases">
        <title>Huge and variable diversity of episymbiotic CPR bacteria and DPANN archaea in groundwater ecosystems.</title>
        <authorList>
            <person name="He C.Y."/>
            <person name="Keren R."/>
            <person name="Whittaker M."/>
            <person name="Farag I.F."/>
            <person name="Doudna J."/>
            <person name="Cate J.H.D."/>
            <person name="Banfield J.F."/>
        </authorList>
    </citation>
    <scope>NUCLEOTIDE SEQUENCE</scope>
    <source>
        <strain evidence="1">NC_groundwater_672_Ag_B-0.1um_62_36</strain>
    </source>
</reference>
<organism evidence="1 2">
    <name type="scientific">Tectimicrobiota bacterium</name>
    <dbReference type="NCBI Taxonomy" id="2528274"/>
    <lineage>
        <taxon>Bacteria</taxon>
        <taxon>Pseudomonadati</taxon>
        <taxon>Nitrospinota/Tectimicrobiota group</taxon>
        <taxon>Candidatus Tectimicrobiota</taxon>
    </lineage>
</organism>
<evidence type="ECO:0000313" key="1">
    <source>
        <dbReference type="EMBL" id="MBI2876021.1"/>
    </source>
</evidence>
<protein>
    <submittedName>
        <fullName evidence="1">Uncharacterized protein</fullName>
    </submittedName>
</protein>
<name>A0A932CN56_UNCTE</name>
<dbReference type="EMBL" id="JACPRF010000125">
    <property type="protein sequence ID" value="MBI2876021.1"/>
    <property type="molecule type" value="Genomic_DNA"/>
</dbReference>
<gene>
    <name evidence="1" type="ORF">HYY20_03995</name>
</gene>
<accession>A0A932CN56</accession>